<accession>A0A4P9ZNQ4</accession>
<dbReference type="GO" id="GO:1904262">
    <property type="term" value="P:negative regulation of TORC1 signaling"/>
    <property type="evidence" value="ECO:0007669"/>
    <property type="project" value="TreeGrafter"/>
</dbReference>
<evidence type="ECO:0000313" key="2">
    <source>
        <dbReference type="EMBL" id="RKP34815.1"/>
    </source>
</evidence>
<dbReference type="PANTHER" id="PTHR13153:SF5">
    <property type="entry name" value="GATOR COMPLEX PROTEIN NPRL3"/>
    <property type="match status" value="1"/>
</dbReference>
<comment type="function">
    <text evidence="1">Mediates inactivation of the TORC1 complex in response to amino acid starvation. Required for meiotic nuclear division.</text>
</comment>
<evidence type="ECO:0000313" key="3">
    <source>
        <dbReference type="Proteomes" id="UP000268162"/>
    </source>
</evidence>
<comment type="subcellular location">
    <subcellularLocation>
        <location evidence="1">Vacuole membrane</location>
        <topology evidence="1">Peripheral membrane protein</topology>
    </subcellularLocation>
</comment>
<name>A0A4P9ZNQ4_9FUNG</name>
<gene>
    <name evidence="2" type="ORF">BJ085DRAFT_23732</name>
</gene>
<organism evidence="2 3">
    <name type="scientific">Dimargaris cristalligena</name>
    <dbReference type="NCBI Taxonomy" id="215637"/>
    <lineage>
        <taxon>Eukaryota</taxon>
        <taxon>Fungi</taxon>
        <taxon>Fungi incertae sedis</taxon>
        <taxon>Zoopagomycota</taxon>
        <taxon>Kickxellomycotina</taxon>
        <taxon>Dimargaritomycetes</taxon>
        <taxon>Dimargaritales</taxon>
        <taxon>Dimargaritaceae</taxon>
        <taxon>Dimargaris</taxon>
    </lineage>
</organism>
<evidence type="ECO:0000256" key="1">
    <source>
        <dbReference type="RuleBase" id="RU368069"/>
    </source>
</evidence>
<proteinExistence type="inferred from homology"/>
<dbReference type="AlphaFoldDB" id="A0A4P9ZNQ4"/>
<dbReference type="GO" id="GO:0005774">
    <property type="term" value="C:vacuolar membrane"/>
    <property type="evidence" value="ECO:0007669"/>
    <property type="project" value="UniProtKB-SubCell"/>
</dbReference>
<comment type="similarity">
    <text evidence="1">Belongs to the NPR3 family.</text>
</comment>
<dbReference type="PANTHER" id="PTHR13153">
    <property type="entry name" value="CGTHBA PROTEIN -14 GENE PROTEIN"/>
    <property type="match status" value="1"/>
</dbReference>
<reference evidence="3" key="1">
    <citation type="journal article" date="2018" name="Nat. Microbiol.">
        <title>Leveraging single-cell genomics to expand the fungal tree of life.</title>
        <authorList>
            <person name="Ahrendt S.R."/>
            <person name="Quandt C.A."/>
            <person name="Ciobanu D."/>
            <person name="Clum A."/>
            <person name="Salamov A."/>
            <person name="Andreopoulos B."/>
            <person name="Cheng J.F."/>
            <person name="Woyke T."/>
            <person name="Pelin A."/>
            <person name="Henrissat B."/>
            <person name="Reynolds N.K."/>
            <person name="Benny G.L."/>
            <person name="Smith M.E."/>
            <person name="James T.Y."/>
            <person name="Grigoriev I.V."/>
        </authorList>
    </citation>
    <scope>NUCLEOTIDE SEQUENCE [LARGE SCALE GENOMIC DNA]</scope>
    <source>
        <strain evidence="3">RSA 468</strain>
    </source>
</reference>
<feature type="non-terminal residue" evidence="2">
    <location>
        <position position="189"/>
    </location>
</feature>
<dbReference type="EMBL" id="ML003059">
    <property type="protein sequence ID" value="RKP34815.1"/>
    <property type="molecule type" value="Genomic_DNA"/>
</dbReference>
<dbReference type="GO" id="GO:0038202">
    <property type="term" value="P:TORC1 signaling"/>
    <property type="evidence" value="ECO:0007669"/>
    <property type="project" value="TreeGrafter"/>
</dbReference>
<dbReference type="GO" id="GO:1990130">
    <property type="term" value="C:GATOR1 complex"/>
    <property type="evidence" value="ECO:0007669"/>
    <property type="project" value="TreeGrafter"/>
</dbReference>
<dbReference type="Pfam" id="PF03666">
    <property type="entry name" value="NPR3"/>
    <property type="match status" value="1"/>
</dbReference>
<dbReference type="Proteomes" id="UP000268162">
    <property type="component" value="Unassembled WGS sequence"/>
</dbReference>
<protein>
    <recommendedName>
        <fullName evidence="1">Nitrogen permease regulator 3</fullName>
    </recommendedName>
    <alternativeName>
        <fullName evidence="1">Required for meiotic nuclear division protein 11</fullName>
    </alternativeName>
</protein>
<keyword evidence="1" id="KW-0732">Signal</keyword>
<keyword evidence="1" id="KW-0469">Meiosis</keyword>
<dbReference type="STRING" id="215637.A0A4P9ZNQ4"/>
<sequence length="189" mass="21688">MAEWLNRALAQSSLARTLAEVYDTIFYDRVVHLLIDNKFSLSLQVPRLKENLWCALSQEELQERLALYPYIQPQQILLPLEEPDKILASLPPDVNLSLTLLAKVINKPKLGCEYVVSPNADLSRIHEYNAEFAPKFPKINLVEFLASFSTPKSFLKHIQNSDPKVRAMYFGALEFLLSRDLVTEIHTYV</sequence>
<dbReference type="GO" id="GO:0010508">
    <property type="term" value="P:positive regulation of autophagy"/>
    <property type="evidence" value="ECO:0007669"/>
    <property type="project" value="TreeGrafter"/>
</dbReference>
<keyword evidence="3" id="KW-1185">Reference proteome</keyword>
<dbReference type="GO" id="GO:0034198">
    <property type="term" value="P:cellular response to amino acid starvation"/>
    <property type="evidence" value="ECO:0007669"/>
    <property type="project" value="TreeGrafter"/>
</dbReference>
<dbReference type="GO" id="GO:0051321">
    <property type="term" value="P:meiotic cell cycle"/>
    <property type="evidence" value="ECO:0007669"/>
    <property type="project" value="UniProtKB-UniRule"/>
</dbReference>
<dbReference type="InterPro" id="IPR005365">
    <property type="entry name" value="Npr3"/>
</dbReference>